<gene>
    <name evidence="1" type="ORF">LPC04_10115</name>
</gene>
<dbReference type="RefSeq" id="WP_275682093.1">
    <property type="nucleotide sequence ID" value="NZ_JAJLJH010000002.1"/>
</dbReference>
<sequence length="239" mass="25996">MSRPSVLAFPAPLRKLRAQLAPLVLPGKDRRSGPASMFDSAGALGQTVEVPESEQGALALHAHLASSPEVSAMLVIDPAGVWAHGMMQTLSDATGSPVDRLRVHSRGGLQIRAVVDETLLPAGNGPHRLVRCLHGDAKPVDRRAIFGALLSHSQICSVLIGPMPSHEAVSLIDEMHRLAQLPFAAGVRWQFYLSPEHRGLEDLVEARDWPVRPRLLHARPLTRSVTNVWNQLYEAWVGS</sequence>
<comment type="caution">
    <text evidence="1">The sequence shown here is derived from an EMBL/GenBank/DDBJ whole genome shotgun (WGS) entry which is preliminary data.</text>
</comment>
<dbReference type="AlphaFoldDB" id="A0A9X1YKI8"/>
<protein>
    <submittedName>
        <fullName evidence="1">Uncharacterized protein</fullName>
    </submittedName>
</protein>
<organism evidence="1 2">
    <name type="scientific">Scleromatobacter humisilvae</name>
    <dbReference type="NCBI Taxonomy" id="2897159"/>
    <lineage>
        <taxon>Bacteria</taxon>
        <taxon>Pseudomonadati</taxon>
        <taxon>Pseudomonadota</taxon>
        <taxon>Betaproteobacteria</taxon>
        <taxon>Burkholderiales</taxon>
        <taxon>Sphaerotilaceae</taxon>
        <taxon>Scleromatobacter</taxon>
    </lineage>
</organism>
<evidence type="ECO:0000313" key="2">
    <source>
        <dbReference type="Proteomes" id="UP001139353"/>
    </source>
</evidence>
<keyword evidence="2" id="KW-1185">Reference proteome</keyword>
<accession>A0A9X1YKI8</accession>
<name>A0A9X1YKI8_9BURK</name>
<proteinExistence type="predicted"/>
<dbReference type="EMBL" id="JAJLJH010000002">
    <property type="protein sequence ID" value="MCK9686062.1"/>
    <property type="molecule type" value="Genomic_DNA"/>
</dbReference>
<reference evidence="1" key="1">
    <citation type="submission" date="2021-11" db="EMBL/GenBank/DDBJ databases">
        <title>BS-T2-15 a new species belonging to the Comamonadaceae family isolated from the soil of a French oak forest.</title>
        <authorList>
            <person name="Mieszkin S."/>
            <person name="Alain K."/>
        </authorList>
    </citation>
    <scope>NUCLEOTIDE SEQUENCE</scope>
    <source>
        <strain evidence="1">BS-T2-15</strain>
    </source>
</reference>
<dbReference type="Proteomes" id="UP001139353">
    <property type="component" value="Unassembled WGS sequence"/>
</dbReference>
<evidence type="ECO:0000313" key="1">
    <source>
        <dbReference type="EMBL" id="MCK9686062.1"/>
    </source>
</evidence>